<accession>A0ABW2UYP8</accession>
<reference evidence="2" key="1">
    <citation type="journal article" date="2019" name="Int. J. Syst. Evol. Microbiol.">
        <title>The Global Catalogue of Microorganisms (GCM) 10K type strain sequencing project: providing services to taxonomists for standard genome sequencing and annotation.</title>
        <authorList>
            <consortium name="The Broad Institute Genomics Platform"/>
            <consortium name="The Broad Institute Genome Sequencing Center for Infectious Disease"/>
            <person name="Wu L."/>
            <person name="Ma J."/>
        </authorList>
    </citation>
    <scope>NUCLEOTIDE SEQUENCE [LARGE SCALE GENOMIC DNA]</scope>
    <source>
        <strain evidence="2">JCM 18657</strain>
    </source>
</reference>
<keyword evidence="2" id="KW-1185">Reference proteome</keyword>
<dbReference type="EMBL" id="JBHTGQ010000008">
    <property type="protein sequence ID" value="MFC7749009.1"/>
    <property type="molecule type" value="Genomic_DNA"/>
</dbReference>
<evidence type="ECO:0000313" key="2">
    <source>
        <dbReference type="Proteomes" id="UP001596528"/>
    </source>
</evidence>
<proteinExistence type="predicted"/>
<dbReference type="InterPro" id="IPR035903">
    <property type="entry name" value="HesB-like_dom_sf"/>
</dbReference>
<organism evidence="1 2">
    <name type="scientific">Paenibacillus thermoaerophilus</name>
    <dbReference type="NCBI Taxonomy" id="1215385"/>
    <lineage>
        <taxon>Bacteria</taxon>
        <taxon>Bacillati</taxon>
        <taxon>Bacillota</taxon>
        <taxon>Bacilli</taxon>
        <taxon>Bacillales</taxon>
        <taxon>Paenibacillaceae</taxon>
        <taxon>Paenibacillus</taxon>
    </lineage>
</organism>
<dbReference type="Proteomes" id="UP001596528">
    <property type="component" value="Unassembled WGS sequence"/>
</dbReference>
<comment type="caution">
    <text evidence="1">The sequence shown here is derived from an EMBL/GenBank/DDBJ whole genome shotgun (WGS) entry which is preliminary data.</text>
</comment>
<name>A0ABW2UYP8_9BACL</name>
<dbReference type="SUPFAM" id="SSF89360">
    <property type="entry name" value="HesB-like domain"/>
    <property type="match status" value="1"/>
</dbReference>
<gene>
    <name evidence="1" type="ORF">ACFQWB_03485</name>
</gene>
<dbReference type="RefSeq" id="WP_138790297.1">
    <property type="nucleotide sequence ID" value="NZ_JBHTGQ010000008.1"/>
</dbReference>
<evidence type="ECO:0000313" key="1">
    <source>
        <dbReference type="EMBL" id="MFC7749009.1"/>
    </source>
</evidence>
<sequence length="91" mass="10474">MTIRVTTAALERFKKEWGYNAGDRIRIYVRYSGGGDDAFSFGITRDTPQYPGVAVTAGDIFFFMEQSDMWYLDNRDLTLDLDDDQIVFLRG</sequence>
<protein>
    <submittedName>
        <fullName evidence="1">HesB/YadR/YfhF family protein</fullName>
    </submittedName>
</protein>